<dbReference type="EMBL" id="CACRZD030000012">
    <property type="protein sequence ID" value="CAA6668897.1"/>
    <property type="molecule type" value="Genomic_DNA"/>
</dbReference>
<name>A0A7I8JFI0_SPIIN</name>
<reference evidence="1 2" key="1">
    <citation type="submission" date="2019-12" db="EMBL/GenBank/DDBJ databases">
        <authorList>
            <person name="Scholz U."/>
            <person name="Mascher M."/>
            <person name="Fiebig A."/>
        </authorList>
    </citation>
    <scope>NUCLEOTIDE SEQUENCE</scope>
</reference>
<dbReference type="AlphaFoldDB" id="A0A7I8JFI0"/>
<sequence>MPKRPQSQRMIFQPHSLVDSRVEDSESIQVHILFIFRITTTLVGIKASQRFNQASKKHHEFNDIVMVVERVEALLEKGKTRIRNFGRRSTIVSSTPHNGRLNQSFVRSSGAKSSAQVSTNKNPYTLNVIPKYYRCGESGHKSNIYPKHGMINLADSIEEETEHEEPNIEGEVEEILLNLMLEMHCHIHLLRICGFRVRFLPKIRTLWIQAHILFIFRITTDHESLAVTLEAKYLAHLFYLPPLSPPSLSLSLSLCDCSSSSLQFLVMVFDVYLLSMS</sequence>
<evidence type="ECO:0000313" key="2">
    <source>
        <dbReference type="Proteomes" id="UP001189122"/>
    </source>
</evidence>
<evidence type="ECO:0000313" key="1">
    <source>
        <dbReference type="EMBL" id="CAA2629654.1"/>
    </source>
</evidence>
<organism evidence="1">
    <name type="scientific">Spirodela intermedia</name>
    <name type="common">Intermediate duckweed</name>
    <dbReference type="NCBI Taxonomy" id="51605"/>
    <lineage>
        <taxon>Eukaryota</taxon>
        <taxon>Viridiplantae</taxon>
        <taxon>Streptophyta</taxon>
        <taxon>Embryophyta</taxon>
        <taxon>Tracheophyta</taxon>
        <taxon>Spermatophyta</taxon>
        <taxon>Magnoliopsida</taxon>
        <taxon>Liliopsida</taxon>
        <taxon>Araceae</taxon>
        <taxon>Lemnoideae</taxon>
        <taxon>Spirodela</taxon>
    </lineage>
</organism>
<dbReference type="EMBL" id="LR743599">
    <property type="protein sequence ID" value="CAA2629654.1"/>
    <property type="molecule type" value="Genomic_DNA"/>
</dbReference>
<proteinExistence type="predicted"/>
<protein>
    <submittedName>
        <fullName evidence="1">Uncharacterized protein</fullName>
    </submittedName>
</protein>
<dbReference type="Proteomes" id="UP001189122">
    <property type="component" value="Unassembled WGS sequence"/>
</dbReference>
<gene>
    <name evidence="1" type="ORF">SI7747_12015292</name>
</gene>
<accession>A0A7I8JFI0</accession>
<keyword evidence="2" id="KW-1185">Reference proteome</keyword>